<feature type="transmembrane region" description="Helical" evidence="1">
    <location>
        <begin position="27"/>
        <end position="48"/>
    </location>
</feature>
<feature type="transmembrane region" description="Helical" evidence="1">
    <location>
        <begin position="102"/>
        <end position="127"/>
    </location>
</feature>
<feature type="transmembrane region" description="Helical" evidence="1">
    <location>
        <begin position="185"/>
        <end position="204"/>
    </location>
</feature>
<keyword evidence="3" id="KW-1185">Reference proteome</keyword>
<dbReference type="RefSeq" id="WP_113615526.1">
    <property type="nucleotide sequence ID" value="NZ_QFFJ01000001.1"/>
</dbReference>
<protein>
    <submittedName>
        <fullName evidence="2">Uncharacterized protein</fullName>
    </submittedName>
</protein>
<dbReference type="AlphaFoldDB" id="A0A365Y335"/>
<evidence type="ECO:0000313" key="3">
    <source>
        <dbReference type="Proteomes" id="UP000253410"/>
    </source>
</evidence>
<feature type="transmembrane region" description="Helical" evidence="1">
    <location>
        <begin position="153"/>
        <end position="173"/>
    </location>
</feature>
<keyword evidence="1" id="KW-0472">Membrane</keyword>
<reference evidence="2 3" key="1">
    <citation type="submission" date="2018-05" db="EMBL/GenBank/DDBJ databases">
        <title>Chitinophaga sp. K3CV102501T nov., isolated from isolated from a monsoon evergreen broad-leaved forest soil.</title>
        <authorList>
            <person name="Lv Y."/>
        </authorList>
    </citation>
    <scope>NUCLEOTIDE SEQUENCE [LARGE SCALE GENOMIC DNA]</scope>
    <source>
        <strain evidence="2 3">GDMCC 1.1325</strain>
    </source>
</reference>
<organism evidence="2 3">
    <name type="scientific">Chitinophaga flava</name>
    <dbReference type="NCBI Taxonomy" id="2259036"/>
    <lineage>
        <taxon>Bacteria</taxon>
        <taxon>Pseudomonadati</taxon>
        <taxon>Bacteroidota</taxon>
        <taxon>Chitinophagia</taxon>
        <taxon>Chitinophagales</taxon>
        <taxon>Chitinophagaceae</taxon>
        <taxon>Chitinophaga</taxon>
    </lineage>
</organism>
<evidence type="ECO:0000313" key="2">
    <source>
        <dbReference type="EMBL" id="RBL92930.1"/>
    </source>
</evidence>
<comment type="caution">
    <text evidence="2">The sequence shown here is derived from an EMBL/GenBank/DDBJ whole genome shotgun (WGS) entry which is preliminary data.</text>
</comment>
<keyword evidence="1" id="KW-1133">Transmembrane helix</keyword>
<name>A0A365Y335_9BACT</name>
<feature type="transmembrane region" description="Helical" evidence="1">
    <location>
        <begin position="241"/>
        <end position="262"/>
    </location>
</feature>
<keyword evidence="1" id="KW-0812">Transmembrane</keyword>
<dbReference type="Proteomes" id="UP000253410">
    <property type="component" value="Unassembled WGS sequence"/>
</dbReference>
<accession>A0A365Y335</accession>
<evidence type="ECO:0000256" key="1">
    <source>
        <dbReference type="SAM" id="Phobius"/>
    </source>
</evidence>
<sequence>MQPNNVLDFRRFGFYLRQHLLASWKSYMLGTLAILGIMLLFPLFILVTGNIPNRMTDLVGFYYVGLFFAGMLFTSMSFTDFINKEKGVHFLMLPASLFEKYISMFLITSIGFLLVYNLCASIGFFAIDNVVRSKTGMGLARNWEFFNTKNGAIYFYYGYVFLHAVFLLGAISFQRLAFFKTFVTTLLILGGLYLLNTIFVWILFGNKMYYPFQQVPFLLVATKGGVYNSEMFIISEKMIKSYAFIAEYVLAPVLWTIAYFRLKDKEI</sequence>
<dbReference type="OrthoDB" id="1523880at2"/>
<dbReference type="EMBL" id="QFFJ01000001">
    <property type="protein sequence ID" value="RBL92930.1"/>
    <property type="molecule type" value="Genomic_DNA"/>
</dbReference>
<proteinExistence type="predicted"/>
<gene>
    <name evidence="2" type="ORF">DF182_10245</name>
</gene>
<feature type="transmembrane region" description="Helical" evidence="1">
    <location>
        <begin position="60"/>
        <end position="82"/>
    </location>
</feature>